<dbReference type="PANTHER" id="PTHR43814">
    <property type="entry name" value="ARGININOSUCCINATE LYASE"/>
    <property type="match status" value="1"/>
</dbReference>
<dbReference type="PANTHER" id="PTHR43814:SF1">
    <property type="entry name" value="ARGININOSUCCINATE LYASE"/>
    <property type="match status" value="1"/>
</dbReference>
<evidence type="ECO:0000259" key="5">
    <source>
        <dbReference type="Pfam" id="PF00206"/>
    </source>
</evidence>
<accession>A0A956LXV5</accession>
<evidence type="ECO:0000313" key="7">
    <source>
        <dbReference type="Proteomes" id="UP000697710"/>
    </source>
</evidence>
<dbReference type="GO" id="GO:0004056">
    <property type="term" value="F:argininosuccinate lyase activity"/>
    <property type="evidence" value="ECO:0007669"/>
    <property type="project" value="UniProtKB-EC"/>
</dbReference>
<evidence type="ECO:0000256" key="4">
    <source>
        <dbReference type="SAM" id="MobiDB-lite"/>
    </source>
</evidence>
<dbReference type="InterPro" id="IPR009049">
    <property type="entry name" value="Argininosuccinate_lyase"/>
</dbReference>
<keyword evidence="6" id="KW-0456">Lyase</keyword>
<dbReference type="SUPFAM" id="SSF48557">
    <property type="entry name" value="L-aspartase-like"/>
    <property type="match status" value="1"/>
</dbReference>
<dbReference type="PRINTS" id="PR00145">
    <property type="entry name" value="ARGSUCLYASE"/>
</dbReference>
<dbReference type="EC" id="4.3.2.1" evidence="2"/>
<keyword evidence="3" id="KW-0028">Amino-acid biosynthesis</keyword>
<dbReference type="Gene3D" id="1.10.275.10">
    <property type="entry name" value="Fumarase/aspartase (N-terminal domain)"/>
    <property type="match status" value="1"/>
</dbReference>
<dbReference type="GO" id="GO:0005829">
    <property type="term" value="C:cytosol"/>
    <property type="evidence" value="ECO:0007669"/>
    <property type="project" value="TreeGrafter"/>
</dbReference>
<dbReference type="GO" id="GO:0042450">
    <property type="term" value="P:L-arginine biosynthetic process via ornithine"/>
    <property type="evidence" value="ECO:0007669"/>
    <property type="project" value="InterPro"/>
</dbReference>
<name>A0A956LXV5_UNCEI</name>
<evidence type="ECO:0000256" key="3">
    <source>
        <dbReference type="ARBA" id="ARBA00022571"/>
    </source>
</evidence>
<keyword evidence="3" id="KW-0055">Arginine biosynthesis</keyword>
<dbReference type="Gene3D" id="1.10.40.30">
    <property type="entry name" value="Fumarase/aspartase (C-terminal domain)"/>
    <property type="match status" value="1"/>
</dbReference>
<comment type="caution">
    <text evidence="6">The sequence shown here is derived from an EMBL/GenBank/DDBJ whole genome shotgun (WGS) entry which is preliminary data.</text>
</comment>
<organism evidence="6 7">
    <name type="scientific">Eiseniibacteriota bacterium</name>
    <dbReference type="NCBI Taxonomy" id="2212470"/>
    <lineage>
        <taxon>Bacteria</taxon>
        <taxon>Candidatus Eiseniibacteriota</taxon>
    </lineage>
</organism>
<dbReference type="Proteomes" id="UP000697710">
    <property type="component" value="Unassembled WGS sequence"/>
</dbReference>
<dbReference type="InterPro" id="IPR000362">
    <property type="entry name" value="Fumarate_lyase_fam"/>
</dbReference>
<dbReference type="EMBL" id="JAGQHR010000045">
    <property type="protein sequence ID" value="MCA9726577.1"/>
    <property type="molecule type" value="Genomic_DNA"/>
</dbReference>
<evidence type="ECO:0000256" key="1">
    <source>
        <dbReference type="ARBA" id="ARBA00004941"/>
    </source>
</evidence>
<dbReference type="Gene3D" id="1.20.200.10">
    <property type="entry name" value="Fumarase/aspartase (Central domain)"/>
    <property type="match status" value="1"/>
</dbReference>
<dbReference type="AlphaFoldDB" id="A0A956LXV5"/>
<feature type="region of interest" description="Disordered" evidence="4">
    <location>
        <begin position="390"/>
        <end position="416"/>
    </location>
</feature>
<comment type="pathway">
    <text evidence="1">Amino-acid biosynthesis; L-arginine biosynthesis; L-arginine from L-ornithine and carbamoyl phosphate: step 3/3.</text>
</comment>
<gene>
    <name evidence="6" type="ORF">KC729_02775</name>
</gene>
<dbReference type="InterPro" id="IPR020557">
    <property type="entry name" value="Fumarate_lyase_CS"/>
</dbReference>
<dbReference type="PROSITE" id="PS00163">
    <property type="entry name" value="FUMARATE_LYASES"/>
    <property type="match status" value="1"/>
</dbReference>
<sequence length="475" mass="51430">MRLWDADGVDPDESLLAFTVGDDPVWDLQLLPFDCLASAAHARMLCEIGVIAPAELEPVLAALREARAESLAGRFRILPEHEDGHTALELFLVERAGEAGRRIHTGRSRNDQVIAALRLLVRERLVGLAARVADLAESLLTRSAEERTTPLPGYTHTRQAMPSTVGQLLAGVAEGLVHDLELFPGPLHWAHRSALGSGSGYGVPLPLDRERVAELLGLDDVDVNTVQVQNTRGKLEAATLGVLHQVSLTLGRFAADLVWFSSEAFGYFRLPVRLTTGSSIMPQKRNPDLFELARAVPASMLGRYVEVTATLHGLPAGYHRDLQRTKPPVLAGLREARALVEVMTTAVAGLEVDRAACAAALRDEIFATDRVYDLVRQGIPFRDAYRRVKEASATGSGSPEHSDPRSQGDADAPLRAGDPALQARVPTADFLASRTHLGAPGTEQEPLIRDRLRSAVAALDPYVTGIETARRSLES</sequence>
<reference evidence="6" key="2">
    <citation type="journal article" date="2021" name="Microbiome">
        <title>Successional dynamics and alternative stable states in a saline activated sludge microbial community over 9 years.</title>
        <authorList>
            <person name="Wang Y."/>
            <person name="Ye J."/>
            <person name="Ju F."/>
            <person name="Liu L."/>
            <person name="Boyd J.A."/>
            <person name="Deng Y."/>
            <person name="Parks D.H."/>
            <person name="Jiang X."/>
            <person name="Yin X."/>
            <person name="Woodcroft B.J."/>
            <person name="Tyson G.W."/>
            <person name="Hugenholtz P."/>
            <person name="Polz M.F."/>
            <person name="Zhang T."/>
        </authorList>
    </citation>
    <scope>NUCLEOTIDE SEQUENCE</scope>
    <source>
        <strain evidence="6">HKST-UBA01</strain>
    </source>
</reference>
<proteinExistence type="predicted"/>
<dbReference type="InterPro" id="IPR022761">
    <property type="entry name" value="Fumarate_lyase_N"/>
</dbReference>
<dbReference type="InterPro" id="IPR024083">
    <property type="entry name" value="Fumarase/histidase_N"/>
</dbReference>
<protein>
    <recommendedName>
        <fullName evidence="2">argininosuccinate lyase</fullName>
        <ecNumber evidence="2">4.3.2.1</ecNumber>
    </recommendedName>
</protein>
<evidence type="ECO:0000313" key="6">
    <source>
        <dbReference type="EMBL" id="MCA9726577.1"/>
    </source>
</evidence>
<feature type="domain" description="Fumarate lyase N-terminal" evidence="5">
    <location>
        <begin position="37"/>
        <end position="298"/>
    </location>
</feature>
<reference evidence="6" key="1">
    <citation type="submission" date="2020-04" db="EMBL/GenBank/DDBJ databases">
        <authorList>
            <person name="Zhang T."/>
        </authorList>
    </citation>
    <scope>NUCLEOTIDE SEQUENCE</scope>
    <source>
        <strain evidence="6">HKST-UBA01</strain>
    </source>
</reference>
<dbReference type="InterPro" id="IPR008948">
    <property type="entry name" value="L-Aspartase-like"/>
</dbReference>
<evidence type="ECO:0000256" key="2">
    <source>
        <dbReference type="ARBA" id="ARBA00012338"/>
    </source>
</evidence>
<dbReference type="PRINTS" id="PR00149">
    <property type="entry name" value="FUMRATELYASE"/>
</dbReference>
<dbReference type="Pfam" id="PF00206">
    <property type="entry name" value="Lyase_1"/>
    <property type="match status" value="1"/>
</dbReference>